<dbReference type="PANTHER" id="PTHR15503:SF45">
    <property type="entry name" value="RNA-DIRECTED DNA POLYMERASE HOMOLOG"/>
    <property type="match status" value="1"/>
</dbReference>
<reference evidence="1" key="1">
    <citation type="journal article" date="2020" name="Nat. Genet.">
        <title>Genomic diversifications of five Gossypium allopolyploid species and their impact on cotton improvement.</title>
        <authorList>
            <person name="Chen Z.J."/>
            <person name="Sreedasyam A."/>
            <person name="Ando A."/>
            <person name="Song Q."/>
            <person name="De Santiago L.M."/>
            <person name="Hulse-Kemp A.M."/>
            <person name="Ding M."/>
            <person name="Ye W."/>
            <person name="Kirkbride R.C."/>
            <person name="Jenkins J."/>
            <person name="Plott C."/>
            <person name="Lovell J."/>
            <person name="Lin Y.M."/>
            <person name="Vaughn R."/>
            <person name="Liu B."/>
            <person name="Simpson S."/>
            <person name="Scheffler B.E."/>
            <person name="Wen L."/>
            <person name="Saski C.A."/>
            <person name="Grover C.E."/>
            <person name="Hu G."/>
            <person name="Conover J.L."/>
            <person name="Carlson J.W."/>
            <person name="Shu S."/>
            <person name="Boston L.B."/>
            <person name="Williams M."/>
            <person name="Peterson D.G."/>
            <person name="McGee K."/>
            <person name="Jones D.C."/>
            <person name="Wendel J.F."/>
            <person name="Stelly D.M."/>
            <person name="Grimwood J."/>
            <person name="Schmutz J."/>
        </authorList>
    </citation>
    <scope>NUCLEOTIDE SEQUENCE [LARGE SCALE GENOMIC DNA]</scope>
    <source>
        <strain evidence="1">cv. TM-1</strain>
    </source>
</reference>
<name>A0A1U8NFE6_GOSHI</name>
<dbReference type="PaxDb" id="3635-A0A1U8NFE6"/>
<proteinExistence type="predicted"/>
<dbReference type="Proteomes" id="UP000818029">
    <property type="component" value="Chromosome A04"/>
</dbReference>
<dbReference type="Pfam" id="PF08284">
    <property type="entry name" value="RVP_2"/>
    <property type="match status" value="1"/>
</dbReference>
<accession>A0A1U8NFE6</accession>
<dbReference type="KEGG" id="ghi:107947741"/>
<dbReference type="PANTHER" id="PTHR15503">
    <property type="entry name" value="LDOC1 RELATED"/>
    <property type="match status" value="1"/>
</dbReference>
<dbReference type="InterPro" id="IPR032567">
    <property type="entry name" value="RTL1-rel"/>
</dbReference>
<evidence type="ECO:0000313" key="2">
    <source>
        <dbReference type="RefSeq" id="XP_016737761.1"/>
    </source>
</evidence>
<evidence type="ECO:0000313" key="1">
    <source>
        <dbReference type="Proteomes" id="UP000818029"/>
    </source>
</evidence>
<gene>
    <name evidence="2" type="primary">LOC107947741</name>
</gene>
<evidence type="ECO:0008006" key="3">
    <source>
        <dbReference type="Google" id="ProtNLM"/>
    </source>
</evidence>
<keyword evidence="1" id="KW-1185">Reference proteome</keyword>
<protein>
    <recommendedName>
        <fullName evidence="3">DNA/RNA polymerases superfamily protein</fullName>
    </recommendedName>
</protein>
<dbReference type="AlphaFoldDB" id="A0A1U8NFE6"/>
<dbReference type="GeneID" id="107947741"/>
<dbReference type="RefSeq" id="XP_016737761.1">
    <property type="nucleotide sequence ID" value="XM_016882272.1"/>
</dbReference>
<sequence>MEMVWVVVVEHRTEMLVILRRGSQPALVYTARRREDGDTINVIKDLMELPFGEFDLILGMVWLVKHQVNLDCAAKPVVLKIEKGDEVVVIGEHRNYLSNVIYALKAEKLVCKGCEAYLAYISVFDFEVPSIKDIKTVKDFFDVFPHELPGLPPYYEVEFGIKLLPSIAPVSIAPYRMALKELLELKA</sequence>
<reference evidence="2" key="2">
    <citation type="submission" date="2025-08" db="UniProtKB">
        <authorList>
            <consortium name="RefSeq"/>
        </authorList>
    </citation>
    <scope>IDENTIFICATION</scope>
</reference>
<organism evidence="1 2">
    <name type="scientific">Gossypium hirsutum</name>
    <name type="common">Upland cotton</name>
    <name type="synonym">Gossypium mexicanum</name>
    <dbReference type="NCBI Taxonomy" id="3635"/>
    <lineage>
        <taxon>Eukaryota</taxon>
        <taxon>Viridiplantae</taxon>
        <taxon>Streptophyta</taxon>
        <taxon>Embryophyta</taxon>
        <taxon>Tracheophyta</taxon>
        <taxon>Spermatophyta</taxon>
        <taxon>Magnoliopsida</taxon>
        <taxon>eudicotyledons</taxon>
        <taxon>Gunneridae</taxon>
        <taxon>Pentapetalae</taxon>
        <taxon>rosids</taxon>
        <taxon>malvids</taxon>
        <taxon>Malvales</taxon>
        <taxon>Malvaceae</taxon>
        <taxon>Malvoideae</taxon>
        <taxon>Gossypium</taxon>
    </lineage>
</organism>